<dbReference type="EMBL" id="CAAE01025223">
    <property type="protein sequence ID" value="CAG14835.1"/>
    <property type="molecule type" value="Genomic_DNA"/>
</dbReference>
<feature type="non-terminal residue" evidence="2">
    <location>
        <position position="1"/>
    </location>
</feature>
<dbReference type="KEGG" id="tng:GSTEN00038986G001"/>
<evidence type="ECO:0000313" key="2">
    <source>
        <dbReference type="EMBL" id="CAG14835.1"/>
    </source>
</evidence>
<reference evidence="2" key="2">
    <citation type="submission" date="2004-02" db="EMBL/GenBank/DDBJ databases">
        <authorList>
            <consortium name="Genoscope"/>
            <consortium name="Whitehead Institute Centre for Genome Research"/>
        </authorList>
    </citation>
    <scope>NUCLEOTIDE SEQUENCE</scope>
</reference>
<dbReference type="OrthoDB" id="8956736at2759"/>
<evidence type="ECO:0000256" key="1">
    <source>
        <dbReference type="SAM" id="MobiDB-lite"/>
    </source>
</evidence>
<gene>
    <name evidence="2" type="ORF">GSTENG00038986001</name>
</gene>
<feature type="compositionally biased region" description="Polar residues" evidence="1">
    <location>
        <begin position="126"/>
        <end position="138"/>
    </location>
</feature>
<feature type="region of interest" description="Disordered" evidence="1">
    <location>
        <begin position="1"/>
        <end position="57"/>
    </location>
</feature>
<feature type="compositionally biased region" description="Basic and acidic residues" evidence="1">
    <location>
        <begin position="1"/>
        <end position="17"/>
    </location>
</feature>
<protein>
    <submittedName>
        <fullName evidence="2">(spotted green pufferfish) hypothetical protein</fullName>
    </submittedName>
</protein>
<proteinExistence type="predicted"/>
<reference evidence="2" key="1">
    <citation type="journal article" date="2004" name="Nature">
        <title>Genome duplication in the teleost fish Tetraodon nigroviridis reveals the early vertebrate proto-karyotype.</title>
        <authorList>
            <person name="Jaillon O."/>
            <person name="Aury J.-M."/>
            <person name="Brunet F."/>
            <person name="Petit J.-L."/>
            <person name="Stange-Thomann N."/>
            <person name="Mauceli E."/>
            <person name="Bouneau L."/>
            <person name="Fischer C."/>
            <person name="Ozouf-Costaz C."/>
            <person name="Bernot A."/>
            <person name="Nicaud S."/>
            <person name="Jaffe D."/>
            <person name="Fisher S."/>
            <person name="Lutfalla G."/>
            <person name="Dossat C."/>
            <person name="Segurens B."/>
            <person name="Dasilva C."/>
            <person name="Salanoubat M."/>
            <person name="Levy M."/>
            <person name="Boudet N."/>
            <person name="Castellano S."/>
            <person name="Anthouard V."/>
            <person name="Jubin C."/>
            <person name="Castelli V."/>
            <person name="Katinka M."/>
            <person name="Vacherie B."/>
            <person name="Biemont C."/>
            <person name="Skalli Z."/>
            <person name="Cattolico L."/>
            <person name="Poulain J."/>
            <person name="De Berardinis V."/>
            <person name="Cruaud C."/>
            <person name="Duprat S."/>
            <person name="Brottier P."/>
            <person name="Coutanceau J.-P."/>
            <person name="Gouzy J."/>
            <person name="Parra G."/>
            <person name="Lardier G."/>
            <person name="Chapple C."/>
            <person name="McKernan K.J."/>
            <person name="McEwan P."/>
            <person name="Bosak S."/>
            <person name="Kellis M."/>
            <person name="Volff J.-N."/>
            <person name="Guigo R."/>
            <person name="Zody M.C."/>
            <person name="Mesirov J."/>
            <person name="Lindblad-Toh K."/>
            <person name="Birren B."/>
            <person name="Nusbaum C."/>
            <person name="Kahn D."/>
            <person name="Robinson-Rechavi M."/>
            <person name="Laudet V."/>
            <person name="Schachter V."/>
            <person name="Quetier F."/>
            <person name="Saurin W."/>
            <person name="Scarpelli C."/>
            <person name="Wincker P."/>
            <person name="Lander E.S."/>
            <person name="Weissenbach J."/>
            <person name="Roest Crollius H."/>
        </authorList>
    </citation>
    <scope>NUCLEOTIDE SEQUENCE [LARGE SCALE GENOMIC DNA]</scope>
</reference>
<sequence>KYNLKDDDNQTVEEGKAKTVTYMYPTKSKPRKTRKDDVHKTLLLEDDDESGMDEAIGGYDPAIKHVLAKAEKRGNKSEKRIKSCRVSTDENSESDTDENPDSNSSSSEEKPPSLRDLERSIEQCRSDMSMTGNPGSSRDAQKTVEEPREAVQIIEEDNTP</sequence>
<organism evidence="2">
    <name type="scientific">Tetraodon nigroviridis</name>
    <name type="common">Spotted green pufferfish</name>
    <name type="synonym">Chelonodon nigroviridis</name>
    <dbReference type="NCBI Taxonomy" id="99883"/>
    <lineage>
        <taxon>Eukaryota</taxon>
        <taxon>Metazoa</taxon>
        <taxon>Chordata</taxon>
        <taxon>Craniata</taxon>
        <taxon>Vertebrata</taxon>
        <taxon>Euteleostomi</taxon>
        <taxon>Actinopterygii</taxon>
        <taxon>Neopterygii</taxon>
        <taxon>Teleostei</taxon>
        <taxon>Neoteleostei</taxon>
        <taxon>Acanthomorphata</taxon>
        <taxon>Eupercaria</taxon>
        <taxon>Tetraodontiformes</taxon>
        <taxon>Tetradontoidea</taxon>
        <taxon>Tetraodontidae</taxon>
        <taxon>Tetraodon</taxon>
    </lineage>
</organism>
<accession>Q4R9U8</accession>
<feature type="compositionally biased region" description="Acidic residues" evidence="1">
    <location>
        <begin position="90"/>
        <end position="100"/>
    </location>
</feature>
<name>Q4R9U8_TETNG</name>
<feature type="compositionally biased region" description="Basic and acidic residues" evidence="1">
    <location>
        <begin position="139"/>
        <end position="149"/>
    </location>
</feature>
<dbReference type="AlphaFoldDB" id="Q4R9U8"/>
<feature type="compositionally biased region" description="Basic and acidic residues" evidence="1">
    <location>
        <begin position="107"/>
        <end position="125"/>
    </location>
</feature>
<feature type="compositionally biased region" description="Basic and acidic residues" evidence="1">
    <location>
        <begin position="70"/>
        <end position="81"/>
    </location>
</feature>
<feature type="region of interest" description="Disordered" evidence="1">
    <location>
        <begin position="70"/>
        <end position="160"/>
    </location>
</feature>
<comment type="caution">
    <text evidence="2">The sequence shown here is derived from an EMBL/GenBank/DDBJ whole genome shotgun (WGS) entry which is preliminary data.</text>
</comment>
<feature type="compositionally biased region" description="Basic and acidic residues" evidence="1">
    <location>
        <begin position="34"/>
        <end position="43"/>
    </location>
</feature>